<dbReference type="GO" id="GO:0005524">
    <property type="term" value="F:ATP binding"/>
    <property type="evidence" value="ECO:0007669"/>
    <property type="project" value="UniProtKB-KW"/>
</dbReference>
<feature type="compositionally biased region" description="Low complexity" evidence="6">
    <location>
        <begin position="243"/>
        <end position="256"/>
    </location>
</feature>
<dbReference type="InterPro" id="IPR008271">
    <property type="entry name" value="Ser/Thr_kinase_AS"/>
</dbReference>
<accession>A0A836KPU5</accession>
<dbReference type="RefSeq" id="XP_067694569.1">
    <property type="nucleotide sequence ID" value="XM_067836492.1"/>
</dbReference>
<dbReference type="Pfam" id="PF00069">
    <property type="entry name" value="Pkinase"/>
    <property type="match status" value="1"/>
</dbReference>
<dbReference type="InterPro" id="IPR000719">
    <property type="entry name" value="Prot_kinase_dom"/>
</dbReference>
<proteinExistence type="predicted"/>
<feature type="compositionally biased region" description="Acidic residues" evidence="6">
    <location>
        <begin position="603"/>
        <end position="619"/>
    </location>
</feature>
<feature type="compositionally biased region" description="Polar residues" evidence="6">
    <location>
        <begin position="650"/>
        <end position="663"/>
    </location>
</feature>
<name>A0A836KPU5_LEIEN</name>
<evidence type="ECO:0000256" key="2">
    <source>
        <dbReference type="ARBA" id="ARBA00022679"/>
    </source>
</evidence>
<feature type="region of interest" description="Disordered" evidence="6">
    <location>
        <begin position="216"/>
        <end position="272"/>
    </location>
</feature>
<evidence type="ECO:0000256" key="4">
    <source>
        <dbReference type="ARBA" id="ARBA00022777"/>
    </source>
</evidence>
<comment type="caution">
    <text evidence="8">The sequence shown here is derived from an EMBL/GenBank/DDBJ whole genome shotgun (WGS) entry which is preliminary data.</text>
</comment>
<dbReference type="SMART" id="SM00220">
    <property type="entry name" value="S_TKc"/>
    <property type="match status" value="1"/>
</dbReference>
<evidence type="ECO:0000256" key="3">
    <source>
        <dbReference type="ARBA" id="ARBA00022741"/>
    </source>
</evidence>
<dbReference type="PANTHER" id="PTHR24058">
    <property type="entry name" value="DUAL SPECIFICITY PROTEIN KINASE"/>
    <property type="match status" value="1"/>
</dbReference>
<dbReference type="Gene3D" id="1.10.510.10">
    <property type="entry name" value="Transferase(Phosphotransferase) domain 1"/>
    <property type="match status" value="1"/>
</dbReference>
<keyword evidence="9" id="KW-1185">Reference proteome</keyword>
<dbReference type="KEGG" id="lenr:94172002"/>
<dbReference type="CDD" id="cd14133">
    <property type="entry name" value="PKc_DYRK_like"/>
    <property type="match status" value="1"/>
</dbReference>
<dbReference type="GO" id="GO:0004674">
    <property type="term" value="F:protein serine/threonine kinase activity"/>
    <property type="evidence" value="ECO:0007669"/>
    <property type="project" value="UniProtKB-KW"/>
</dbReference>
<feature type="region of interest" description="Disordered" evidence="6">
    <location>
        <begin position="1"/>
        <end position="38"/>
    </location>
</feature>
<evidence type="ECO:0000313" key="8">
    <source>
        <dbReference type="EMBL" id="KAG5483214.1"/>
    </source>
</evidence>
<dbReference type="PANTHER" id="PTHR24058:SF124">
    <property type="entry name" value="PROTEIN KINASE SUPERFAMILY PROTEIN"/>
    <property type="match status" value="1"/>
</dbReference>
<feature type="compositionally biased region" description="Polar residues" evidence="6">
    <location>
        <begin position="226"/>
        <end position="235"/>
    </location>
</feature>
<feature type="compositionally biased region" description="Low complexity" evidence="6">
    <location>
        <begin position="371"/>
        <end position="387"/>
    </location>
</feature>
<feature type="compositionally biased region" description="Low complexity" evidence="6">
    <location>
        <begin position="26"/>
        <end position="38"/>
    </location>
</feature>
<keyword evidence="1" id="KW-0723">Serine/threonine-protein kinase</keyword>
<feature type="region of interest" description="Disordered" evidence="6">
    <location>
        <begin position="369"/>
        <end position="406"/>
    </location>
</feature>
<dbReference type="SUPFAM" id="SSF56112">
    <property type="entry name" value="Protein kinase-like (PK-like)"/>
    <property type="match status" value="1"/>
</dbReference>
<gene>
    <name evidence="8" type="ORF">CUR178_04793</name>
</gene>
<dbReference type="InterPro" id="IPR050494">
    <property type="entry name" value="Ser_Thr_dual-spec_kinase"/>
</dbReference>
<dbReference type="EMBL" id="JAFHKP010000014">
    <property type="protein sequence ID" value="KAG5483214.1"/>
    <property type="molecule type" value="Genomic_DNA"/>
</dbReference>
<feature type="compositionally biased region" description="Low complexity" evidence="6">
    <location>
        <begin position="623"/>
        <end position="632"/>
    </location>
</feature>
<keyword evidence="5" id="KW-0067">ATP-binding</keyword>
<evidence type="ECO:0000259" key="7">
    <source>
        <dbReference type="PROSITE" id="PS50011"/>
    </source>
</evidence>
<reference evidence="8 9" key="1">
    <citation type="submission" date="2021-02" db="EMBL/GenBank/DDBJ databases">
        <title>Leishmania (Mundinia) enrietti genome sequencing and assembly.</title>
        <authorList>
            <person name="Almutairi H."/>
            <person name="Gatherer D."/>
        </authorList>
    </citation>
    <scope>NUCLEOTIDE SEQUENCE [LARGE SCALE GENOMIC DNA]</scope>
    <source>
        <strain evidence="8">CUR178</strain>
    </source>
</reference>
<evidence type="ECO:0000256" key="6">
    <source>
        <dbReference type="SAM" id="MobiDB-lite"/>
    </source>
</evidence>
<feature type="domain" description="Protein kinase" evidence="7">
    <location>
        <begin position="578"/>
        <end position="1013"/>
    </location>
</feature>
<dbReference type="Gene3D" id="3.30.200.20">
    <property type="entry name" value="Phosphorylase Kinase, domain 1"/>
    <property type="match status" value="2"/>
</dbReference>
<feature type="compositionally biased region" description="Polar residues" evidence="6">
    <location>
        <begin position="1"/>
        <end position="11"/>
    </location>
</feature>
<sequence>MSAHQAATASLGSGGYSAGKRPARGTLPASSAAVAPVSTTVTAATSVTDAPTMKGSGTAPNQGLTIARSLYADGAASNGTSYYHHSSGAGINANTANGSGYEPKSNAGSGTYANAATTTESVIEELKALAKSMLEATNAARRRTSSIEQRNSYEALMHAIENRVNGDAGNTTGVKSKDATAAAAVPKHVDPMVPNSIAQSGPLSAHLIEQLTDIPAALSPGGGLRQPSQPFSPAQGTHRGTEEASLSSAAKAEATARNTQQQHRQRSDIKHHADEGNVYWEEEDHEGSSGHGDDGQVRSLVTLHSQPPMVHRPAPTAVLEADEDEDDDDGTAYDGVKTQVLFKPVNRAAYREVVASTWKPEGLTRRISTAASGGQQHQNSNSSSSASEYKDGTHHPGLAGDNDDDDEAIETVATRNKSRRAGTRAAPSMKVFRVPSFPYGGGVTEQQARLLQRQFDECIHNGEHLSSNATGPALITKSDFDSCNYDEIPVATAQTDTASFQPTSPYEFVVEVERDVRFDAVKAREERRHRFRQLVRENRAPATMGTFNLRVIMDPFKTGFEEEKNFPIVPGTVIAGRYEIIQMLGKATFSRAVRCYDLQDPIYADDDEDEGEDEEDDVDCEKAQAASASPADGAEDAASTDKGSAAPGSCQGSDSATKSNTSEQYHKSATTATASRRTCKRKILGYGQVCLKIINNTKDFFDQSLDEIRLLTLLNSQKNPDDAHIVRLIDAFYYKEHVMLVTELLRDTLYDYGKYNREEEKEFYFTVPRLRRLTRQIVEALAFVHSLNLIHTDLKPENIMFVSYSRCIVKVIDFGSSCFLSDHLSSYIQSRSYRAPEVVLGCDYDGRIDVWSLGAILVEMVTGDVLFTSDTVPEMLARIVYVCGTPLPRRMLWEGRHTSDYINKFGCIYEYGGGADGQRDVPEKGDTDDGEEPYCLYTPVPSMTPHTCTSSRKSRAAASPLQRTTTAPYSVLREKLAAANMMDEEFIAFVEACLTLDHKKRPTSAELLQHPFIRDVAL</sequence>
<dbReference type="AlphaFoldDB" id="A0A836KPU5"/>
<protein>
    <recommendedName>
        <fullName evidence="7">Protein kinase domain-containing protein</fullName>
    </recommendedName>
</protein>
<dbReference type="GeneID" id="94172002"/>
<evidence type="ECO:0000256" key="1">
    <source>
        <dbReference type="ARBA" id="ARBA00022527"/>
    </source>
</evidence>
<dbReference type="InterPro" id="IPR011009">
    <property type="entry name" value="Kinase-like_dom_sf"/>
</dbReference>
<dbReference type="OrthoDB" id="9332038at2759"/>
<dbReference type="PROSITE" id="PS50011">
    <property type="entry name" value="PROTEIN_KINASE_DOM"/>
    <property type="match status" value="1"/>
</dbReference>
<organism evidence="8 9">
    <name type="scientific">Leishmania enriettii</name>
    <dbReference type="NCBI Taxonomy" id="5663"/>
    <lineage>
        <taxon>Eukaryota</taxon>
        <taxon>Discoba</taxon>
        <taxon>Euglenozoa</taxon>
        <taxon>Kinetoplastea</taxon>
        <taxon>Metakinetoplastina</taxon>
        <taxon>Trypanosomatida</taxon>
        <taxon>Trypanosomatidae</taxon>
        <taxon>Leishmaniinae</taxon>
        <taxon>Leishmania</taxon>
    </lineage>
</organism>
<evidence type="ECO:0000313" key="9">
    <source>
        <dbReference type="Proteomes" id="UP000674179"/>
    </source>
</evidence>
<evidence type="ECO:0000256" key="5">
    <source>
        <dbReference type="ARBA" id="ARBA00022840"/>
    </source>
</evidence>
<dbReference type="PROSITE" id="PS00108">
    <property type="entry name" value="PROTEIN_KINASE_ST"/>
    <property type="match status" value="1"/>
</dbReference>
<feature type="region of interest" description="Disordered" evidence="6">
    <location>
        <begin position="603"/>
        <end position="671"/>
    </location>
</feature>
<keyword evidence="2" id="KW-0808">Transferase</keyword>
<keyword evidence="4" id="KW-0418">Kinase</keyword>
<keyword evidence="3" id="KW-0547">Nucleotide-binding</keyword>
<dbReference type="Proteomes" id="UP000674179">
    <property type="component" value="Chromosome 14"/>
</dbReference>